<feature type="domain" description="SCP" evidence="1">
    <location>
        <begin position="42"/>
        <end position="193"/>
    </location>
</feature>
<gene>
    <name evidence="2" type="ORF">OESDEN_09242</name>
</gene>
<dbReference type="PROSITE" id="PS01009">
    <property type="entry name" value="CRISP_1"/>
    <property type="match status" value="1"/>
</dbReference>
<name>A0A0B1T033_OESDE</name>
<dbReference type="OrthoDB" id="5798522at2759"/>
<organism evidence="2 3">
    <name type="scientific">Oesophagostomum dentatum</name>
    <name type="common">Nodular worm</name>
    <dbReference type="NCBI Taxonomy" id="61180"/>
    <lineage>
        <taxon>Eukaryota</taxon>
        <taxon>Metazoa</taxon>
        <taxon>Ecdysozoa</taxon>
        <taxon>Nematoda</taxon>
        <taxon>Chromadorea</taxon>
        <taxon>Rhabditida</taxon>
        <taxon>Rhabditina</taxon>
        <taxon>Rhabditomorpha</taxon>
        <taxon>Strongyloidea</taxon>
        <taxon>Strongylidae</taxon>
        <taxon>Oesophagostomum</taxon>
    </lineage>
</organism>
<dbReference type="CDD" id="cd05380">
    <property type="entry name" value="CAP_euk"/>
    <property type="match status" value="2"/>
</dbReference>
<evidence type="ECO:0000259" key="1">
    <source>
        <dbReference type="SMART" id="SM00198"/>
    </source>
</evidence>
<dbReference type="Gene3D" id="3.40.33.10">
    <property type="entry name" value="CAP"/>
    <property type="match status" value="2"/>
</dbReference>
<dbReference type="SMART" id="SM00198">
    <property type="entry name" value="SCP"/>
    <property type="match status" value="2"/>
</dbReference>
<dbReference type="Pfam" id="PF00188">
    <property type="entry name" value="CAP"/>
    <property type="match status" value="2"/>
</dbReference>
<feature type="domain" description="SCP" evidence="1">
    <location>
        <begin position="237"/>
        <end position="396"/>
    </location>
</feature>
<protein>
    <submittedName>
        <fullName evidence="2">SCP-like protein</fullName>
    </submittedName>
</protein>
<dbReference type="GO" id="GO:0005576">
    <property type="term" value="C:extracellular region"/>
    <property type="evidence" value="ECO:0007669"/>
    <property type="project" value="InterPro"/>
</dbReference>
<keyword evidence="3" id="KW-1185">Reference proteome</keyword>
<dbReference type="InterPro" id="IPR001283">
    <property type="entry name" value="CRISP-related"/>
</dbReference>
<evidence type="ECO:0000313" key="3">
    <source>
        <dbReference type="Proteomes" id="UP000053660"/>
    </source>
</evidence>
<dbReference type="InterPro" id="IPR002413">
    <property type="entry name" value="V5_allergen-like"/>
</dbReference>
<dbReference type="InterPro" id="IPR014044">
    <property type="entry name" value="CAP_dom"/>
</dbReference>
<dbReference type="EMBL" id="KN552546">
    <property type="protein sequence ID" value="KHJ90903.1"/>
    <property type="molecule type" value="Genomic_DNA"/>
</dbReference>
<dbReference type="PRINTS" id="PR00838">
    <property type="entry name" value="V5ALLERGEN"/>
</dbReference>
<dbReference type="PANTHER" id="PTHR10334">
    <property type="entry name" value="CYSTEINE-RICH SECRETORY PROTEIN-RELATED"/>
    <property type="match status" value="1"/>
</dbReference>
<accession>A0A0B1T033</accession>
<dbReference type="InterPro" id="IPR035940">
    <property type="entry name" value="CAP_sf"/>
</dbReference>
<dbReference type="SUPFAM" id="SSF55797">
    <property type="entry name" value="PR-1-like"/>
    <property type="match status" value="2"/>
</dbReference>
<dbReference type="Proteomes" id="UP000053660">
    <property type="component" value="Unassembled WGS sequence"/>
</dbReference>
<dbReference type="AlphaFoldDB" id="A0A0B1T033"/>
<feature type="non-terminal residue" evidence="2">
    <location>
        <position position="1"/>
    </location>
</feature>
<reference evidence="2 3" key="1">
    <citation type="submission" date="2014-03" db="EMBL/GenBank/DDBJ databases">
        <title>Draft genome of the hookworm Oesophagostomum dentatum.</title>
        <authorList>
            <person name="Mitreva M."/>
        </authorList>
    </citation>
    <scope>NUCLEOTIDE SEQUENCE [LARGE SCALE GENOMIC DNA]</scope>
    <source>
        <strain evidence="2 3">OD-Hann</strain>
    </source>
</reference>
<sequence length="428" mass="46504">LNLQSRIIKIFFQILAAAFIDAAVYRRKRATYSCSNTGLSDAARDVFLGYHNEARLRVAKGIEPNNVGYLNPAKNMYKLEWDCTMEQQAQDAIATCPSSLGSWSNMGQNLIRWSSTAGFSNPAAQINSSLANWWGKAKQYGVTDPDNKYTSGNLYSFANMVFAETTKIGCAYQVCGNYLTVTCLYNAIAYYTNGVMWQTGTACTAGSQCTTYANSGCATGLCTKGADVPANSGMTDSVRQTFLNLHNSYRSSVARGLEPDALGGYAPKASKMLKMKYDCSVEASAMKHAQKCVYQHSASSDRPGLGENLYMTTALNFDKNKAATQASQMWWSELAQYGVGASNNLTLALWNRANTQIGHYTQMAWETSYKLGCAVVHCSTFTYGVCQYGPAGNYINSLIYTMGNPCTSDAGCPGSYTCNVAEGLCNVV</sequence>
<dbReference type="PRINTS" id="PR00837">
    <property type="entry name" value="V5TPXLIKE"/>
</dbReference>
<evidence type="ECO:0000313" key="2">
    <source>
        <dbReference type="EMBL" id="KHJ90903.1"/>
    </source>
</evidence>
<dbReference type="InterPro" id="IPR018244">
    <property type="entry name" value="Allrgn_V5/Tpx1_CS"/>
</dbReference>
<proteinExistence type="predicted"/>